<dbReference type="Gene3D" id="3.40.50.300">
    <property type="entry name" value="P-loop containing nucleotide triphosphate hydrolases"/>
    <property type="match status" value="1"/>
</dbReference>
<protein>
    <submittedName>
        <fullName evidence="2">MoxR family ATPase</fullName>
    </submittedName>
</protein>
<reference evidence="2" key="1">
    <citation type="journal article" date="2020" name="mSystems">
        <title>Genome- and Community-Level Interaction Insights into Carbon Utilization and Element Cycling Functions of Hydrothermarchaeota in Hydrothermal Sediment.</title>
        <authorList>
            <person name="Zhou Z."/>
            <person name="Liu Y."/>
            <person name="Xu W."/>
            <person name="Pan J."/>
            <person name="Luo Z.H."/>
            <person name="Li M."/>
        </authorList>
    </citation>
    <scope>NUCLEOTIDE SEQUENCE [LARGE SCALE GENOMIC DNA]</scope>
    <source>
        <strain evidence="2">SpSt-210</strain>
    </source>
</reference>
<dbReference type="CDD" id="cd00009">
    <property type="entry name" value="AAA"/>
    <property type="match status" value="1"/>
</dbReference>
<gene>
    <name evidence="2" type="ORF">ENP34_10840</name>
</gene>
<dbReference type="Gene3D" id="1.10.8.80">
    <property type="entry name" value="Magnesium chelatase subunit I, C-Terminal domain"/>
    <property type="match status" value="1"/>
</dbReference>
<dbReference type="EMBL" id="DSIY01000252">
    <property type="protein sequence ID" value="HEG91917.1"/>
    <property type="molecule type" value="Genomic_DNA"/>
</dbReference>
<organism evidence="2">
    <name type="scientific">Thermorudis peleae</name>
    <dbReference type="NCBI Taxonomy" id="1382356"/>
    <lineage>
        <taxon>Bacteria</taxon>
        <taxon>Pseudomonadati</taxon>
        <taxon>Thermomicrobiota</taxon>
        <taxon>Thermomicrobia</taxon>
        <taxon>Thermomicrobia incertae sedis</taxon>
        <taxon>Thermorudis</taxon>
    </lineage>
</organism>
<dbReference type="PANTHER" id="PTHR42759:SF1">
    <property type="entry name" value="MAGNESIUM-CHELATASE SUBUNIT CHLD"/>
    <property type="match status" value="1"/>
</dbReference>
<dbReference type="Pfam" id="PF07728">
    <property type="entry name" value="AAA_5"/>
    <property type="match status" value="1"/>
</dbReference>
<proteinExistence type="predicted"/>
<dbReference type="InterPro" id="IPR011704">
    <property type="entry name" value="ATPase_dyneun-rel_AAA"/>
</dbReference>
<dbReference type="GO" id="GO:0016887">
    <property type="term" value="F:ATP hydrolysis activity"/>
    <property type="evidence" value="ECO:0007669"/>
    <property type="project" value="InterPro"/>
</dbReference>
<feature type="domain" description="AAA+ ATPase" evidence="1">
    <location>
        <begin position="32"/>
        <end position="183"/>
    </location>
</feature>
<evidence type="ECO:0000313" key="2">
    <source>
        <dbReference type="EMBL" id="HEG91917.1"/>
    </source>
</evidence>
<name>A0A831X845_9BACT</name>
<dbReference type="SMART" id="SM00382">
    <property type="entry name" value="AAA"/>
    <property type="match status" value="1"/>
</dbReference>
<dbReference type="AlphaFoldDB" id="A0A831X845"/>
<dbReference type="PIRSF" id="PIRSF002849">
    <property type="entry name" value="AAA_ATPase_chaperone_MoxR_prd"/>
    <property type="match status" value="1"/>
</dbReference>
<dbReference type="InterPro" id="IPR050764">
    <property type="entry name" value="CbbQ/NirQ/NorQ/GpvN"/>
</dbReference>
<dbReference type="InterPro" id="IPR027417">
    <property type="entry name" value="P-loop_NTPase"/>
</dbReference>
<accession>A0A831X845</accession>
<sequence>MTATLQSIYEAVRAEVVGREREITAILAAISAGRDLLLEGPPGIGKSTILRAITRHYGIPLVLVEGNADLTPAKLIGYHNPAQVVRHGYRPGDFVPGPLPDAMQRGGFLYIEEFNRVPEDTLNALLTAMAEREITIPRVGTLRALPTFRIVAAMNPFDNVGTARISISIYDRLCRLAMGYQSEEEEREIVARRTGSPSRLLIERAVSITRATRNHPEARLGASVRGAIDLVLVAHRLAEIRGLPGLDSDERTVNAVLLEAAQLALSSKVSLHETTERTPEEVIQEIVAQVAPQAVTGEQTAGQ</sequence>
<dbReference type="SUPFAM" id="SSF52540">
    <property type="entry name" value="P-loop containing nucleoside triphosphate hydrolases"/>
    <property type="match status" value="1"/>
</dbReference>
<dbReference type="PANTHER" id="PTHR42759">
    <property type="entry name" value="MOXR FAMILY PROTEIN"/>
    <property type="match status" value="1"/>
</dbReference>
<dbReference type="InterPro" id="IPR003593">
    <property type="entry name" value="AAA+_ATPase"/>
</dbReference>
<evidence type="ECO:0000259" key="1">
    <source>
        <dbReference type="SMART" id="SM00382"/>
    </source>
</evidence>
<comment type="caution">
    <text evidence="2">The sequence shown here is derived from an EMBL/GenBank/DDBJ whole genome shotgun (WGS) entry which is preliminary data.</text>
</comment>
<dbReference type="GO" id="GO:0005524">
    <property type="term" value="F:ATP binding"/>
    <property type="evidence" value="ECO:0007669"/>
    <property type="project" value="InterPro"/>
</dbReference>